<evidence type="ECO:0000256" key="3">
    <source>
        <dbReference type="ARBA" id="ARBA00022448"/>
    </source>
</evidence>
<protein>
    <submittedName>
        <fullName evidence="6">ABC transporter substrate-binding protein</fullName>
    </submittedName>
</protein>
<dbReference type="Proteomes" id="UP000194266">
    <property type="component" value="Unassembled WGS sequence"/>
</dbReference>
<evidence type="ECO:0000313" key="7">
    <source>
        <dbReference type="Proteomes" id="UP000194266"/>
    </source>
</evidence>
<dbReference type="PANTHER" id="PTHR30290:SF10">
    <property type="entry name" value="PERIPLASMIC OLIGOPEPTIDE-BINDING PROTEIN-RELATED"/>
    <property type="match status" value="1"/>
</dbReference>
<evidence type="ECO:0000256" key="2">
    <source>
        <dbReference type="ARBA" id="ARBA00005695"/>
    </source>
</evidence>
<dbReference type="InterPro" id="IPR000914">
    <property type="entry name" value="SBP_5_dom"/>
</dbReference>
<dbReference type="Gene3D" id="3.10.105.10">
    <property type="entry name" value="Dipeptide-binding Protein, Domain 3"/>
    <property type="match status" value="1"/>
</dbReference>
<accession>A0ABX3YIQ1</accession>
<comment type="subcellular location">
    <subcellularLocation>
        <location evidence="1">Cell envelope</location>
    </subcellularLocation>
</comment>
<dbReference type="SUPFAM" id="SSF53850">
    <property type="entry name" value="Periplasmic binding protein-like II"/>
    <property type="match status" value="1"/>
</dbReference>
<comment type="caution">
    <text evidence="6">The sequence shown here is derived from an EMBL/GenBank/DDBJ whole genome shotgun (WGS) entry which is preliminary data.</text>
</comment>
<dbReference type="EMBL" id="MRYD01000062">
    <property type="protein sequence ID" value="OSZ59805.1"/>
    <property type="molecule type" value="Genomic_DNA"/>
</dbReference>
<dbReference type="InterPro" id="IPR039424">
    <property type="entry name" value="SBP_5"/>
</dbReference>
<comment type="similarity">
    <text evidence="2">Belongs to the bacterial solute-binding protein 5 family.</text>
</comment>
<keyword evidence="4" id="KW-0732">Signal</keyword>
<feature type="domain" description="Solute-binding protein family 5" evidence="5">
    <location>
        <begin position="92"/>
        <end position="437"/>
    </location>
</feature>
<evidence type="ECO:0000259" key="5">
    <source>
        <dbReference type="Pfam" id="PF00496"/>
    </source>
</evidence>
<sequence>MDLTRRQLLWTGGAFTTTALIGACGGGGDDDTAGSPGAGTKPRRGGTLRVGALGRAGAITRDPHGTQANESDYLILSLVYDTLTVPGSKPNTVPRLAAKWQASDDLKTWRFTLAKGAVFHDGRPVTADDVVHSLRRLRGTPSGASRLPGIQAENITADGTGTVVLVSDYPNAELPQLTRLTTFVIPAGTTDEDIAKAPGTGPFKLEWFRGGNARLVRNDQWYGGDVHLDAIEVKIFESPQAMANALLSGQLDLASNVGAVAARTAEGREDIQTVRRPDDMAMPLVMRTADGPFADPRVRKALRLAVDREAMVKQVLSGYGTVANDILGTGDPAYAKGIPQRTRDLAEAKRLLKAAGFDTSRTYELLTTEDISGLAESATLFASQVREAGVRIKVVKQESAVFWDKTWLKGDLYTTYWGTNDSVVFFASKTMVSGSGQNEAGWRDEEFDAAFEKAMATADATARARQLRELQQIEHERSGYLLWGMADGIDLAVPAVQGLPRLPGYGRVQLERTWLAR</sequence>
<dbReference type="RefSeq" id="WP_086169715.1">
    <property type="nucleotide sequence ID" value="NZ_MRYD01000062.1"/>
</dbReference>
<dbReference type="InterPro" id="IPR030678">
    <property type="entry name" value="Peptide/Ni-bd"/>
</dbReference>
<name>A0ABX3YIQ1_9ACTN</name>
<dbReference type="Gene3D" id="3.40.190.10">
    <property type="entry name" value="Periplasmic binding protein-like II"/>
    <property type="match status" value="1"/>
</dbReference>
<dbReference type="PROSITE" id="PS51257">
    <property type="entry name" value="PROKAR_LIPOPROTEIN"/>
    <property type="match status" value="1"/>
</dbReference>
<evidence type="ECO:0000256" key="4">
    <source>
        <dbReference type="ARBA" id="ARBA00022729"/>
    </source>
</evidence>
<evidence type="ECO:0000256" key="1">
    <source>
        <dbReference type="ARBA" id="ARBA00004196"/>
    </source>
</evidence>
<dbReference type="PIRSF" id="PIRSF002741">
    <property type="entry name" value="MppA"/>
    <property type="match status" value="1"/>
</dbReference>
<dbReference type="PANTHER" id="PTHR30290">
    <property type="entry name" value="PERIPLASMIC BINDING COMPONENT OF ABC TRANSPORTER"/>
    <property type="match status" value="1"/>
</dbReference>
<reference evidence="6 7" key="1">
    <citation type="submission" date="2016-12" db="EMBL/GenBank/DDBJ databases">
        <title>Genome Mining:The Detection of Biosynthetic Gene Clusters to Aid in the Expression of Curamycin A produced by Streptomyces sp. strain CZA14.</title>
        <authorList>
            <person name="Durrell K.A."/>
            <person name="Kirby B.M."/>
            <person name="Khan W."/>
            <person name="Mthethwa T."/>
            <person name="Le Roes-Hill M."/>
        </authorList>
    </citation>
    <scope>NUCLEOTIDE SEQUENCE [LARGE SCALE GENOMIC DNA]</scope>
    <source>
        <strain evidence="6 7">CZA14</strain>
    </source>
</reference>
<proteinExistence type="inferred from homology"/>
<keyword evidence="7" id="KW-1185">Reference proteome</keyword>
<dbReference type="Pfam" id="PF00496">
    <property type="entry name" value="SBP_bac_5"/>
    <property type="match status" value="1"/>
</dbReference>
<organism evidence="6 7">
    <name type="scientific">Streptomyces pharetrae CZA14</name>
    <dbReference type="NCBI Taxonomy" id="1144883"/>
    <lineage>
        <taxon>Bacteria</taxon>
        <taxon>Bacillati</taxon>
        <taxon>Actinomycetota</taxon>
        <taxon>Actinomycetes</taxon>
        <taxon>Kitasatosporales</taxon>
        <taxon>Streptomycetaceae</taxon>
        <taxon>Streptomyces</taxon>
    </lineage>
</organism>
<evidence type="ECO:0000313" key="6">
    <source>
        <dbReference type="EMBL" id="OSZ59805.1"/>
    </source>
</evidence>
<gene>
    <name evidence="6" type="ORF">OQI_14185</name>
</gene>
<dbReference type="CDD" id="cd08503">
    <property type="entry name" value="PBP2_NikA_DppA_OppA_like_17"/>
    <property type="match status" value="1"/>
</dbReference>
<keyword evidence="3" id="KW-0813">Transport</keyword>